<dbReference type="Pfam" id="PF18697">
    <property type="entry name" value="MLVIN_C"/>
    <property type="match status" value="1"/>
</dbReference>
<keyword evidence="6" id="KW-0808">Transferase</keyword>
<dbReference type="GO" id="GO:0016779">
    <property type="term" value="F:nucleotidyltransferase activity"/>
    <property type="evidence" value="ECO:0007669"/>
    <property type="project" value="UniProtKB-KW"/>
</dbReference>
<dbReference type="InParanoid" id="A0A3B5QHC4"/>
<organism evidence="21 22">
    <name type="scientific">Xiphophorus maculatus</name>
    <name type="common">Southern platyfish</name>
    <name type="synonym">Platypoecilus maculatus</name>
    <dbReference type="NCBI Taxonomy" id="8083"/>
    <lineage>
        <taxon>Eukaryota</taxon>
        <taxon>Metazoa</taxon>
        <taxon>Chordata</taxon>
        <taxon>Craniata</taxon>
        <taxon>Vertebrata</taxon>
        <taxon>Euteleostomi</taxon>
        <taxon>Actinopterygii</taxon>
        <taxon>Neopterygii</taxon>
        <taxon>Teleostei</taxon>
        <taxon>Neoteleostei</taxon>
        <taxon>Acanthomorphata</taxon>
        <taxon>Ovalentaria</taxon>
        <taxon>Atherinomorphae</taxon>
        <taxon>Cyprinodontiformes</taxon>
        <taxon>Poeciliidae</taxon>
        <taxon>Poeciliinae</taxon>
        <taxon>Xiphophorus</taxon>
    </lineage>
</organism>
<keyword evidence="22" id="KW-1185">Reference proteome</keyword>
<keyword evidence="10" id="KW-0255">Endonuclease</keyword>
<keyword evidence="15" id="KW-0564">Palmitate</keyword>
<evidence type="ECO:0000256" key="14">
    <source>
        <dbReference type="ARBA" id="ARBA00023136"/>
    </source>
</evidence>
<dbReference type="Gene3D" id="2.30.30.850">
    <property type="match status" value="1"/>
</dbReference>
<dbReference type="AlphaFoldDB" id="A0A3B5QHC4"/>
<feature type="transmembrane region" description="Helical" evidence="19">
    <location>
        <begin position="351"/>
        <end position="377"/>
    </location>
</feature>
<protein>
    <recommendedName>
        <fullName evidence="20">Murine leukemia virus integrase C-terminal domain-containing protein</fullName>
    </recommendedName>
</protein>
<reference evidence="22" key="2">
    <citation type="journal article" date="2013" name="Nat. Genet.">
        <title>The genome of the platyfish, Xiphophorus maculatus, provides insights into evolutionary adaptation and several complex traits.</title>
        <authorList>
            <person name="Schartl M."/>
            <person name="Walter R.B."/>
            <person name="Shen Y."/>
            <person name="Garcia T."/>
            <person name="Catchen J."/>
            <person name="Amores A."/>
            <person name="Braasch I."/>
            <person name="Chalopin D."/>
            <person name="Volff J.N."/>
            <person name="Lesch K.P."/>
            <person name="Bisazza A."/>
            <person name="Minx P."/>
            <person name="Hillier L."/>
            <person name="Wilson R.K."/>
            <person name="Fuerstenberg S."/>
            <person name="Boore J."/>
            <person name="Searle S."/>
            <person name="Postlethwait J.H."/>
            <person name="Warren W.C."/>
        </authorList>
    </citation>
    <scope>NUCLEOTIDE SEQUENCE [LARGE SCALE GENOMIC DNA]</scope>
    <source>
        <strain evidence="22">JP 163 A</strain>
    </source>
</reference>
<evidence type="ECO:0000256" key="10">
    <source>
        <dbReference type="ARBA" id="ARBA00022759"/>
    </source>
</evidence>
<evidence type="ECO:0000256" key="1">
    <source>
        <dbReference type="ARBA" id="ARBA00004402"/>
    </source>
</evidence>
<evidence type="ECO:0000256" key="11">
    <source>
        <dbReference type="ARBA" id="ARBA00022801"/>
    </source>
</evidence>
<evidence type="ECO:0000256" key="12">
    <source>
        <dbReference type="ARBA" id="ARBA00022870"/>
    </source>
</evidence>
<keyword evidence="14 19" id="KW-0472">Membrane</keyword>
<accession>A0A3B5QHC4</accession>
<evidence type="ECO:0000259" key="20">
    <source>
        <dbReference type="Pfam" id="PF18697"/>
    </source>
</evidence>
<evidence type="ECO:0000313" key="22">
    <source>
        <dbReference type="Proteomes" id="UP000002852"/>
    </source>
</evidence>
<evidence type="ECO:0000256" key="8">
    <source>
        <dbReference type="ARBA" id="ARBA00022695"/>
    </source>
</evidence>
<dbReference type="GeneTree" id="ENSGT00530000064449"/>
<dbReference type="GO" id="GO:0004519">
    <property type="term" value="F:endonuclease activity"/>
    <property type="evidence" value="ECO:0007669"/>
    <property type="project" value="UniProtKB-KW"/>
</dbReference>
<evidence type="ECO:0000256" key="13">
    <source>
        <dbReference type="ARBA" id="ARBA00022989"/>
    </source>
</evidence>
<dbReference type="STRING" id="8083.ENSXMAP00000030361"/>
<keyword evidence="13 19" id="KW-1133">Transmembrane helix</keyword>
<reference evidence="21" key="4">
    <citation type="submission" date="2025-09" db="UniProtKB">
        <authorList>
            <consortium name="Ensembl"/>
        </authorList>
    </citation>
    <scope>IDENTIFICATION</scope>
    <source>
        <strain evidence="21">JP 163 A</strain>
    </source>
</reference>
<evidence type="ECO:0000256" key="5">
    <source>
        <dbReference type="ARBA" id="ARBA00022581"/>
    </source>
</evidence>
<dbReference type="Proteomes" id="UP000002852">
    <property type="component" value="Unassembled WGS sequence"/>
</dbReference>
<evidence type="ECO:0000256" key="15">
    <source>
        <dbReference type="ARBA" id="ARBA00023139"/>
    </source>
</evidence>
<feature type="domain" description="Murine leukemia virus integrase C-terminal" evidence="20">
    <location>
        <begin position="27"/>
        <end position="76"/>
    </location>
</feature>
<keyword evidence="5" id="KW-0945">Host-virus interaction</keyword>
<evidence type="ECO:0000256" key="3">
    <source>
        <dbReference type="ARBA" id="ARBA00004563"/>
    </source>
</evidence>
<dbReference type="PANTHER" id="PTHR10424">
    <property type="entry name" value="VIRAL ENVELOPE PROTEIN"/>
    <property type="match status" value="1"/>
</dbReference>
<keyword evidence="17" id="KW-0325">Glycoprotein</keyword>
<keyword evidence="12" id="KW-1043">Host membrane</keyword>
<dbReference type="SUPFAM" id="SSF58069">
    <property type="entry name" value="Virus ectodomain"/>
    <property type="match status" value="1"/>
</dbReference>
<keyword evidence="11" id="KW-0378">Hydrolase</keyword>
<reference evidence="21" key="3">
    <citation type="submission" date="2025-08" db="UniProtKB">
        <authorList>
            <consortium name="Ensembl"/>
        </authorList>
    </citation>
    <scope>IDENTIFICATION</scope>
    <source>
        <strain evidence="21">JP 163 A</strain>
    </source>
</reference>
<proteinExistence type="predicted"/>
<evidence type="ECO:0000256" key="17">
    <source>
        <dbReference type="ARBA" id="ARBA00023180"/>
    </source>
</evidence>
<evidence type="ECO:0000256" key="9">
    <source>
        <dbReference type="ARBA" id="ARBA00022722"/>
    </source>
</evidence>
<keyword evidence="9" id="KW-0540">Nuclease</keyword>
<reference evidence="22" key="1">
    <citation type="submission" date="2012-01" db="EMBL/GenBank/DDBJ databases">
        <authorList>
            <person name="Walter R."/>
            <person name="Schartl M."/>
            <person name="Warren W."/>
        </authorList>
    </citation>
    <scope>NUCLEOTIDE SEQUENCE [LARGE SCALE GENOMIC DNA]</scope>
    <source>
        <strain evidence="22">JP 163 A</strain>
    </source>
</reference>
<name>A0A3B5QHC4_XIPMA</name>
<dbReference type="Ensembl" id="ENSXMAT00000021402.1">
    <property type="protein sequence ID" value="ENSXMAP00000030361.1"/>
    <property type="gene ID" value="ENSXMAG00000021385.1"/>
</dbReference>
<dbReference type="GO" id="GO:0016787">
    <property type="term" value="F:hydrolase activity"/>
    <property type="evidence" value="ECO:0007669"/>
    <property type="project" value="UniProtKB-KW"/>
</dbReference>
<evidence type="ECO:0000256" key="7">
    <source>
        <dbReference type="ARBA" id="ARBA00022692"/>
    </source>
</evidence>
<keyword evidence="16" id="KW-1015">Disulfide bond</keyword>
<evidence type="ECO:0000256" key="16">
    <source>
        <dbReference type="ARBA" id="ARBA00023157"/>
    </source>
</evidence>
<dbReference type="Pfam" id="PF00429">
    <property type="entry name" value="TLV_coat"/>
    <property type="match status" value="1"/>
</dbReference>
<sequence length="408" mass="45712">MLQSKEVSNANSLPEEPLSSQDLQVVKPGDWVFIKAIKRQNWACPRWEGPFQVLLTTPTAVKIAERPSWIHLSHCKFDVTGYPSRMKAVTMPGTKHPVCIHSPPGNWTVRVGHVPGCQQNITDLFPSSVCPRADGTLIPCPMWTPRGNYPTEGGWFLCGGSNIYASLPMNWSGTCAPVFVSDHTIIISTAAVHSHHLRRRRNSEIVFQPHDPIWGSNVPKEHKHWSTAEKWGLSIFPWVGAAKSMLMIETLDYRMKTLVNITMDIERGQNQQLSEMRLMVLQNRMVLDILTASQGGVCVMIGTSCCTYISDANETHIAEAMSALKNLQQAMLQDAVPSQEDFLSWFISGPWWHLLLKLMMPLLIVLFLFCIFTACIIPCLKSLIAKTVGHVLYQYQLVASITEGHPDV</sequence>
<keyword evidence="4" id="KW-1032">Host cell membrane</keyword>
<keyword evidence="18" id="KW-0449">Lipoprotein</keyword>
<evidence type="ECO:0000256" key="18">
    <source>
        <dbReference type="ARBA" id="ARBA00023288"/>
    </source>
</evidence>
<evidence type="ECO:0000256" key="6">
    <source>
        <dbReference type="ARBA" id="ARBA00022679"/>
    </source>
</evidence>
<evidence type="ECO:0000256" key="2">
    <source>
        <dbReference type="ARBA" id="ARBA00004531"/>
    </source>
</evidence>
<dbReference type="InterPro" id="IPR018154">
    <property type="entry name" value="TLV/ENV_coat_polyprotein"/>
</dbReference>
<dbReference type="Gene3D" id="1.10.287.210">
    <property type="match status" value="1"/>
</dbReference>
<comment type="subcellular location">
    <subcellularLocation>
        <location evidence="1">Host cell membrane</location>
        <topology evidence="1">Single-pass type I membrane protein</topology>
    </subcellularLocation>
    <subcellularLocation>
        <location evidence="2">Host endomembrane system</location>
        <topology evidence="2">Peripheral membrane protein</topology>
    </subcellularLocation>
    <subcellularLocation>
        <location evidence="3">Virion membrane</location>
        <topology evidence="3">Single-pass type I membrane protein</topology>
    </subcellularLocation>
</comment>
<keyword evidence="8" id="KW-0548">Nucleotidyltransferase</keyword>
<keyword evidence="7 19" id="KW-0812">Transmembrane</keyword>
<evidence type="ECO:0000256" key="4">
    <source>
        <dbReference type="ARBA" id="ARBA00022511"/>
    </source>
</evidence>
<evidence type="ECO:0000256" key="19">
    <source>
        <dbReference type="SAM" id="Phobius"/>
    </source>
</evidence>
<dbReference type="PANTHER" id="PTHR10424:SF81">
    <property type="entry name" value="ERVV2 PROTEIN"/>
    <property type="match status" value="1"/>
</dbReference>
<dbReference type="InterPro" id="IPR040643">
    <property type="entry name" value="MLVIN_C"/>
</dbReference>
<evidence type="ECO:0000313" key="21">
    <source>
        <dbReference type="Ensembl" id="ENSXMAP00000030361.1"/>
    </source>
</evidence>